<dbReference type="OrthoDB" id="3915128at2759"/>
<name>A0A9P4QP00_9PLEO</name>
<accession>A0A9P4QP00</accession>
<keyword evidence="1" id="KW-0175">Coiled coil</keyword>
<evidence type="ECO:0000256" key="1">
    <source>
        <dbReference type="SAM" id="Coils"/>
    </source>
</evidence>
<evidence type="ECO:0000313" key="4">
    <source>
        <dbReference type="Proteomes" id="UP000799444"/>
    </source>
</evidence>
<reference evidence="3" key="1">
    <citation type="journal article" date="2020" name="Stud. Mycol.">
        <title>101 Dothideomycetes genomes: a test case for predicting lifestyles and emergence of pathogens.</title>
        <authorList>
            <person name="Haridas S."/>
            <person name="Albert R."/>
            <person name="Binder M."/>
            <person name="Bloem J."/>
            <person name="Labutti K."/>
            <person name="Salamov A."/>
            <person name="Andreopoulos B."/>
            <person name="Baker S."/>
            <person name="Barry K."/>
            <person name="Bills G."/>
            <person name="Bluhm B."/>
            <person name="Cannon C."/>
            <person name="Castanera R."/>
            <person name="Culley D."/>
            <person name="Daum C."/>
            <person name="Ezra D."/>
            <person name="Gonzalez J."/>
            <person name="Henrissat B."/>
            <person name="Kuo A."/>
            <person name="Liang C."/>
            <person name="Lipzen A."/>
            <person name="Lutzoni F."/>
            <person name="Magnuson J."/>
            <person name="Mondo S."/>
            <person name="Nolan M."/>
            <person name="Ohm R."/>
            <person name="Pangilinan J."/>
            <person name="Park H.-J."/>
            <person name="Ramirez L."/>
            <person name="Alfaro M."/>
            <person name="Sun H."/>
            <person name="Tritt A."/>
            <person name="Yoshinaga Y."/>
            <person name="Zwiers L.-H."/>
            <person name="Turgeon B."/>
            <person name="Goodwin S."/>
            <person name="Spatafora J."/>
            <person name="Crous P."/>
            <person name="Grigoriev I."/>
        </authorList>
    </citation>
    <scope>NUCLEOTIDE SEQUENCE</scope>
    <source>
        <strain evidence="3">CBS 125425</strain>
    </source>
</reference>
<organism evidence="3 4">
    <name type="scientific">Polyplosphaeria fusca</name>
    <dbReference type="NCBI Taxonomy" id="682080"/>
    <lineage>
        <taxon>Eukaryota</taxon>
        <taxon>Fungi</taxon>
        <taxon>Dikarya</taxon>
        <taxon>Ascomycota</taxon>
        <taxon>Pezizomycotina</taxon>
        <taxon>Dothideomycetes</taxon>
        <taxon>Pleosporomycetidae</taxon>
        <taxon>Pleosporales</taxon>
        <taxon>Tetraplosphaeriaceae</taxon>
        <taxon>Polyplosphaeria</taxon>
    </lineage>
</organism>
<protein>
    <submittedName>
        <fullName evidence="3">Uncharacterized protein</fullName>
    </submittedName>
</protein>
<evidence type="ECO:0000256" key="2">
    <source>
        <dbReference type="SAM" id="MobiDB-lite"/>
    </source>
</evidence>
<feature type="coiled-coil region" evidence="1">
    <location>
        <begin position="300"/>
        <end position="327"/>
    </location>
</feature>
<gene>
    <name evidence="3" type="ORF">EJ04DRAFT_516195</name>
</gene>
<dbReference type="AlphaFoldDB" id="A0A9P4QP00"/>
<dbReference type="Proteomes" id="UP000799444">
    <property type="component" value="Unassembled WGS sequence"/>
</dbReference>
<keyword evidence="4" id="KW-1185">Reference proteome</keyword>
<feature type="region of interest" description="Disordered" evidence="2">
    <location>
        <begin position="101"/>
        <end position="128"/>
    </location>
</feature>
<comment type="caution">
    <text evidence="3">The sequence shown here is derived from an EMBL/GenBank/DDBJ whole genome shotgun (WGS) entry which is preliminary data.</text>
</comment>
<feature type="compositionally biased region" description="Polar residues" evidence="2">
    <location>
        <begin position="111"/>
        <end position="128"/>
    </location>
</feature>
<dbReference type="EMBL" id="ML996256">
    <property type="protein sequence ID" value="KAF2729100.1"/>
    <property type="molecule type" value="Genomic_DNA"/>
</dbReference>
<sequence>MALAFNRRPFPGAMGWRRYVGMACIGGPLGTMSGQLYFESLQQERWFKATLLRQNAAHANYSTLERLARDDQFLASLPWLARRYLSHKLQKEERLMIQYSRSIPPEPQPPTVTSVTSAEQNSPSSTDMSGCEYDGFGRRIYVNSPDKFGVEQLQQYIQYVENARARITAELNYVREDLARREPEYFKLSEYTPEKEALHITLRHLSSWVLTLQMERSMAENIIVDASKQLAQLEQQQTGSETSWTPPKTDLPGTCHSPAMTANSLQRHWTRHRHQLSILEDVEKEGILKDDSIVEPLVTYAQFKRRVKAMERLLKDYEDKVAEAELNNSKQF</sequence>
<proteinExistence type="predicted"/>
<evidence type="ECO:0000313" key="3">
    <source>
        <dbReference type="EMBL" id="KAF2729100.1"/>
    </source>
</evidence>